<evidence type="ECO:0000313" key="6">
    <source>
        <dbReference type="Proteomes" id="UP000037939"/>
    </source>
</evidence>
<dbReference type="InterPro" id="IPR050204">
    <property type="entry name" value="AraC_XylS_family_regulators"/>
</dbReference>
<dbReference type="GO" id="GO:0043565">
    <property type="term" value="F:sequence-specific DNA binding"/>
    <property type="evidence" value="ECO:0007669"/>
    <property type="project" value="InterPro"/>
</dbReference>
<dbReference type="CDD" id="cd06976">
    <property type="entry name" value="cupin_MtlR-like_N"/>
    <property type="match status" value="1"/>
</dbReference>
<dbReference type="Proteomes" id="UP000037939">
    <property type="component" value="Unassembled WGS sequence"/>
</dbReference>
<evidence type="ECO:0000259" key="4">
    <source>
        <dbReference type="PROSITE" id="PS01124"/>
    </source>
</evidence>
<dbReference type="SMART" id="SM00342">
    <property type="entry name" value="HTH_ARAC"/>
    <property type="match status" value="1"/>
</dbReference>
<evidence type="ECO:0000256" key="1">
    <source>
        <dbReference type="ARBA" id="ARBA00023015"/>
    </source>
</evidence>
<dbReference type="PROSITE" id="PS01124">
    <property type="entry name" value="HTH_ARAC_FAMILY_2"/>
    <property type="match status" value="1"/>
</dbReference>
<dbReference type="InterPro" id="IPR018060">
    <property type="entry name" value="HTH_AraC"/>
</dbReference>
<dbReference type="SUPFAM" id="SSF51182">
    <property type="entry name" value="RmlC-like cupins"/>
    <property type="match status" value="1"/>
</dbReference>
<accession>A0A0N0XIP2</accession>
<keyword evidence="6" id="KW-1185">Reference proteome</keyword>
<evidence type="ECO:0000313" key="5">
    <source>
        <dbReference type="EMBL" id="KPC52561.1"/>
    </source>
</evidence>
<dbReference type="EMBL" id="LAQT01000009">
    <property type="protein sequence ID" value="KPC52561.1"/>
    <property type="molecule type" value="Genomic_DNA"/>
</dbReference>
<name>A0A0N0XIP2_9NEIS</name>
<gene>
    <name evidence="5" type="primary">yesS</name>
    <name evidence="5" type="ORF">WG78_11975</name>
</gene>
<dbReference type="PATRIC" id="fig|857265.3.peg.2466"/>
<keyword evidence="1" id="KW-0805">Transcription regulation</keyword>
<protein>
    <submittedName>
        <fullName evidence="5">HTH-type transcriptional regulator YesS</fullName>
    </submittedName>
</protein>
<comment type="caution">
    <text evidence="5">The sequence shown here is derived from an EMBL/GenBank/DDBJ whole genome shotgun (WGS) entry which is preliminary data.</text>
</comment>
<evidence type="ECO:0000256" key="3">
    <source>
        <dbReference type="ARBA" id="ARBA00023163"/>
    </source>
</evidence>
<dbReference type="InterPro" id="IPR011051">
    <property type="entry name" value="RmlC_Cupin_sf"/>
</dbReference>
<dbReference type="OrthoDB" id="9816011at2"/>
<dbReference type="RefSeq" id="WP_053938052.1">
    <property type="nucleotide sequence ID" value="NZ_LAQT01000009.1"/>
</dbReference>
<dbReference type="GO" id="GO:0003700">
    <property type="term" value="F:DNA-binding transcription factor activity"/>
    <property type="evidence" value="ECO:0007669"/>
    <property type="project" value="InterPro"/>
</dbReference>
<dbReference type="AlphaFoldDB" id="A0A0N0XIP2"/>
<dbReference type="Gene3D" id="1.10.10.60">
    <property type="entry name" value="Homeodomain-like"/>
    <property type="match status" value="2"/>
</dbReference>
<reference evidence="5 6" key="1">
    <citation type="submission" date="2015-07" db="EMBL/GenBank/DDBJ databases">
        <title>Draft genome sequence of the Amantichitinum ursilacus IGB-41, a new chitin-degrading bacterium.</title>
        <authorList>
            <person name="Kirstahler P."/>
            <person name="Guenther M."/>
            <person name="Grumaz C."/>
            <person name="Rupp S."/>
            <person name="Zibek S."/>
            <person name="Sohn K."/>
        </authorList>
    </citation>
    <scope>NUCLEOTIDE SEQUENCE [LARGE SCALE GENOMIC DNA]</scope>
    <source>
        <strain evidence="5 6">IGB-41</strain>
    </source>
</reference>
<feature type="domain" description="HTH araC/xylS-type" evidence="4">
    <location>
        <begin position="185"/>
        <end position="283"/>
    </location>
</feature>
<dbReference type="Pfam" id="PF12833">
    <property type="entry name" value="HTH_18"/>
    <property type="match status" value="1"/>
</dbReference>
<evidence type="ECO:0000256" key="2">
    <source>
        <dbReference type="ARBA" id="ARBA00023125"/>
    </source>
</evidence>
<dbReference type="SUPFAM" id="SSF46689">
    <property type="entry name" value="Homeodomain-like"/>
    <property type="match status" value="2"/>
</dbReference>
<proteinExistence type="predicted"/>
<keyword evidence="2" id="KW-0238">DNA-binding</keyword>
<sequence>MRAFFEAIIPDPGASWAFLDRRLDDGIPFEWHHHPEYELTLTLNSRGYRYIGDDVEPYDDGDLVLVGPGMPHSWLSREAIDGSQPHVALVVWFTREWISNLTRSFPELQPVQGILARAAQGLSFGEATRVAVAQAMIKMRGATPAARLLLLLEVLHALSLDHAATPLSNIARDDPAQLSAEPRIARVLQHLHTHFAEPISATAMAQLACVSTSGLHRMFKRHTRTTLVDYVTRLRIGRACSLLISSARPIALVANAVGYSNLSLFNRQFARVKGEAPSAFRKRHQAVLAGQ</sequence>
<dbReference type="InterPro" id="IPR014710">
    <property type="entry name" value="RmlC-like_jellyroll"/>
</dbReference>
<keyword evidence="3" id="KW-0804">Transcription</keyword>
<dbReference type="PANTHER" id="PTHR46796">
    <property type="entry name" value="HTH-TYPE TRANSCRIPTIONAL ACTIVATOR RHAS-RELATED"/>
    <property type="match status" value="1"/>
</dbReference>
<dbReference type="InterPro" id="IPR009057">
    <property type="entry name" value="Homeodomain-like_sf"/>
</dbReference>
<dbReference type="Gene3D" id="2.60.120.10">
    <property type="entry name" value="Jelly Rolls"/>
    <property type="match status" value="1"/>
</dbReference>
<dbReference type="STRING" id="857265.WG78_11975"/>
<organism evidence="5 6">
    <name type="scientific">Amantichitinum ursilacus</name>
    <dbReference type="NCBI Taxonomy" id="857265"/>
    <lineage>
        <taxon>Bacteria</taxon>
        <taxon>Pseudomonadati</taxon>
        <taxon>Pseudomonadota</taxon>
        <taxon>Betaproteobacteria</taxon>
        <taxon>Neisseriales</taxon>
        <taxon>Chitinibacteraceae</taxon>
        <taxon>Amantichitinum</taxon>
    </lineage>
</organism>